<proteinExistence type="predicted"/>
<name>A0A6A5A9Z4_APHAT</name>
<dbReference type="EMBL" id="VJMI01014544">
    <property type="protein sequence ID" value="KAF0740968.1"/>
    <property type="molecule type" value="Genomic_DNA"/>
</dbReference>
<dbReference type="AlphaFoldDB" id="A0A6A5A9Z4"/>
<reference evidence="2 3" key="1">
    <citation type="submission" date="2019-06" db="EMBL/GenBank/DDBJ databases">
        <title>Genomics analysis of Aphanomyces spp. identifies a new class of oomycete effector associated with host adaptation.</title>
        <authorList>
            <person name="Gaulin E."/>
        </authorList>
    </citation>
    <scope>NUCLEOTIDE SEQUENCE [LARGE SCALE GENOMIC DNA]</scope>
    <source>
        <strain evidence="2 3">E</strain>
    </source>
</reference>
<gene>
    <name evidence="2" type="ORF">AaE_008705</name>
</gene>
<comment type="caution">
    <text evidence="2">The sequence shown here is derived from an EMBL/GenBank/DDBJ whole genome shotgun (WGS) entry which is preliminary data.</text>
</comment>
<dbReference type="Proteomes" id="UP000469452">
    <property type="component" value="Unassembled WGS sequence"/>
</dbReference>
<evidence type="ECO:0000313" key="3">
    <source>
        <dbReference type="Proteomes" id="UP000469452"/>
    </source>
</evidence>
<dbReference type="PANTHER" id="PTHR47266">
    <property type="entry name" value="ENDONUCLEASE-RELATED"/>
    <property type="match status" value="1"/>
</dbReference>
<sequence length="165" mass="18609">MFHAVERSYWWPRLYKSVVHYVARCNACQRTKFSAASNVFAYNASVQTSTGFSPHYAVHLQHPRLPQLLDNPRLSGGGIQINAPNAPIRTIQDVKSFVSKRQSVMQQIKHNLAVTQQRQATQADRRGRSNMATLQVADQVLLHKSAIPTHAFHDSGQHNIKLRSA</sequence>
<protein>
    <recommendedName>
        <fullName evidence="1">Integrase zinc-binding domain-containing protein</fullName>
    </recommendedName>
</protein>
<accession>A0A6A5A9Z4</accession>
<evidence type="ECO:0000259" key="1">
    <source>
        <dbReference type="Pfam" id="PF17921"/>
    </source>
</evidence>
<feature type="domain" description="Integrase zinc-binding" evidence="1">
    <location>
        <begin position="1"/>
        <end position="32"/>
    </location>
</feature>
<dbReference type="InterPro" id="IPR041588">
    <property type="entry name" value="Integrase_H2C2"/>
</dbReference>
<evidence type="ECO:0000313" key="2">
    <source>
        <dbReference type="EMBL" id="KAF0740968.1"/>
    </source>
</evidence>
<dbReference type="Gene3D" id="1.10.340.70">
    <property type="match status" value="1"/>
</dbReference>
<dbReference type="VEuPathDB" id="FungiDB:H257_09098"/>
<dbReference type="InterPro" id="IPR052160">
    <property type="entry name" value="Gypsy_RT_Integrase-like"/>
</dbReference>
<dbReference type="Pfam" id="PF17921">
    <property type="entry name" value="Integrase_H2C2"/>
    <property type="match status" value="1"/>
</dbReference>
<organism evidence="2 3">
    <name type="scientific">Aphanomyces astaci</name>
    <name type="common">Crayfish plague agent</name>
    <dbReference type="NCBI Taxonomy" id="112090"/>
    <lineage>
        <taxon>Eukaryota</taxon>
        <taxon>Sar</taxon>
        <taxon>Stramenopiles</taxon>
        <taxon>Oomycota</taxon>
        <taxon>Saprolegniomycetes</taxon>
        <taxon>Saprolegniales</taxon>
        <taxon>Verrucalvaceae</taxon>
        <taxon>Aphanomyces</taxon>
    </lineage>
</organism>